<gene>
    <name evidence="16" type="ORF">ZYGR_0AI07430</name>
</gene>
<dbReference type="PANTHER" id="PTHR12430:SF0">
    <property type="entry name" value="TRANSLOCASE OF OUTER MITOCHONDRIAL MEMBRANE 20"/>
    <property type="match status" value="1"/>
</dbReference>
<evidence type="ECO:0000256" key="8">
    <source>
        <dbReference type="ARBA" id="ARBA00023128"/>
    </source>
</evidence>
<evidence type="ECO:0000256" key="9">
    <source>
        <dbReference type="ARBA" id="ARBA00023136"/>
    </source>
</evidence>
<dbReference type="GO" id="GO:0006605">
    <property type="term" value="P:protein targeting"/>
    <property type="evidence" value="ECO:0007669"/>
    <property type="project" value="InterPro"/>
</dbReference>
<keyword evidence="4" id="KW-0812">Transmembrane</keyword>
<comment type="subcellular location">
    <subcellularLocation>
        <location evidence="1">Mitochondrion outer membrane</location>
        <topology evidence="1">Single-pass membrane protein</topology>
    </subcellularLocation>
</comment>
<dbReference type="GO" id="GO:0008320">
    <property type="term" value="F:protein transmembrane transporter activity"/>
    <property type="evidence" value="ECO:0007669"/>
    <property type="project" value="TreeGrafter"/>
</dbReference>
<dbReference type="GO" id="GO:0030150">
    <property type="term" value="P:protein import into mitochondrial matrix"/>
    <property type="evidence" value="ECO:0007669"/>
    <property type="project" value="TreeGrafter"/>
</dbReference>
<dbReference type="OrthoDB" id="2154253at2759"/>
<dbReference type="PRINTS" id="PR00351">
    <property type="entry name" value="OM20RECEPTOR"/>
</dbReference>
<dbReference type="GO" id="GO:0006886">
    <property type="term" value="P:intracellular protein transport"/>
    <property type="evidence" value="ECO:0007669"/>
    <property type="project" value="InterPro"/>
</dbReference>
<evidence type="ECO:0000256" key="3">
    <source>
        <dbReference type="ARBA" id="ARBA00022448"/>
    </source>
</evidence>
<dbReference type="NCBIfam" id="TIGR00985">
    <property type="entry name" value="3a0801s04tom"/>
    <property type="match status" value="1"/>
</dbReference>
<dbReference type="PIRSF" id="PIRSF037707">
    <property type="entry name" value="MAS20_rcpt"/>
    <property type="match status" value="1"/>
</dbReference>
<keyword evidence="7" id="KW-1133">Transmembrane helix</keyword>
<dbReference type="Proteomes" id="UP000187013">
    <property type="component" value="Unassembled WGS sequence"/>
</dbReference>
<comment type="similarity">
    <text evidence="2 14">Belongs to the Tom20 family.</text>
</comment>
<evidence type="ECO:0000256" key="1">
    <source>
        <dbReference type="ARBA" id="ARBA00004572"/>
    </source>
</evidence>
<dbReference type="GO" id="GO:0016031">
    <property type="term" value="P:tRNA import into mitochondrion"/>
    <property type="evidence" value="ECO:0007669"/>
    <property type="project" value="TreeGrafter"/>
</dbReference>
<dbReference type="Pfam" id="PF02064">
    <property type="entry name" value="MAS20"/>
    <property type="match status" value="1"/>
</dbReference>
<keyword evidence="9 14" id="KW-0472">Membrane</keyword>
<evidence type="ECO:0000256" key="6">
    <source>
        <dbReference type="ARBA" id="ARBA00022927"/>
    </source>
</evidence>
<dbReference type="GO" id="GO:0030943">
    <property type="term" value="F:mitochondrion targeting sequence binding"/>
    <property type="evidence" value="ECO:0007669"/>
    <property type="project" value="TreeGrafter"/>
</dbReference>
<evidence type="ECO:0000256" key="4">
    <source>
        <dbReference type="ARBA" id="ARBA00022692"/>
    </source>
</evidence>
<dbReference type="AlphaFoldDB" id="A0A1Q3ACG5"/>
<dbReference type="FunFam" id="1.20.960.10:FF:000002">
    <property type="entry name" value="Mitochondrial import receptor subunit TOM20"/>
    <property type="match status" value="1"/>
</dbReference>
<name>A0A1Q3ACG5_ZYGRO</name>
<evidence type="ECO:0000313" key="17">
    <source>
        <dbReference type="Proteomes" id="UP000187013"/>
    </source>
</evidence>
<evidence type="ECO:0000256" key="12">
    <source>
        <dbReference type="ARBA" id="ARBA00073975"/>
    </source>
</evidence>
<organism evidence="16 17">
    <name type="scientific">Zygosaccharomyces rouxii</name>
    <dbReference type="NCBI Taxonomy" id="4956"/>
    <lineage>
        <taxon>Eukaryota</taxon>
        <taxon>Fungi</taxon>
        <taxon>Dikarya</taxon>
        <taxon>Ascomycota</taxon>
        <taxon>Saccharomycotina</taxon>
        <taxon>Saccharomycetes</taxon>
        <taxon>Saccharomycetales</taxon>
        <taxon>Saccharomycetaceae</taxon>
        <taxon>Zygosaccharomyces</taxon>
    </lineage>
</organism>
<evidence type="ECO:0000313" key="16">
    <source>
        <dbReference type="EMBL" id="GAV53459.1"/>
    </source>
</evidence>
<sequence length="187" mass="20628">MSQPSTFSRVLTATGVLAAVSLTGYAIFFDHKRRNSPEFRKHLKSKSKKQAALEKKQKEEAKQVKLQKVSEFLAKELAANPTPTDPTRREETFTTNVEQGERLSIVSGKELDAAAKFYKALSVYPNPADLLGIYQRSVPETVYEYVVMMIAILPPANISTFLSGATEQVQAAQAESAAMAQANEIDE</sequence>
<dbReference type="InterPro" id="IPR023392">
    <property type="entry name" value="Tom20_dom_sf"/>
</dbReference>
<evidence type="ECO:0000256" key="2">
    <source>
        <dbReference type="ARBA" id="ARBA00005792"/>
    </source>
</evidence>
<keyword evidence="5 14" id="KW-1000">Mitochondrion outer membrane</keyword>
<keyword evidence="6" id="KW-0653">Protein transport</keyword>
<evidence type="ECO:0000256" key="13">
    <source>
        <dbReference type="ARBA" id="ARBA00080405"/>
    </source>
</evidence>
<evidence type="ECO:0000256" key="10">
    <source>
        <dbReference type="ARBA" id="ARBA00042705"/>
    </source>
</evidence>
<reference evidence="16 17" key="1">
    <citation type="submission" date="2016-08" db="EMBL/GenBank/DDBJ databases">
        <title>Draft genome sequence of allopolyploid Zygosaccharomyces rouxii.</title>
        <authorList>
            <person name="Watanabe J."/>
            <person name="Uehara K."/>
            <person name="Mogi Y."/>
            <person name="Tsukioka Y."/>
        </authorList>
    </citation>
    <scope>NUCLEOTIDE SEQUENCE [LARGE SCALE GENOMIC DNA]</scope>
    <source>
        <strain evidence="16 17">NBRC 110957</strain>
    </source>
</reference>
<evidence type="ECO:0000256" key="15">
    <source>
        <dbReference type="SAM" id="MobiDB-lite"/>
    </source>
</evidence>
<keyword evidence="3" id="KW-0813">Transport</keyword>
<accession>A0A1Q3ACG5</accession>
<evidence type="ECO:0000256" key="7">
    <source>
        <dbReference type="ARBA" id="ARBA00022989"/>
    </source>
</evidence>
<dbReference type="GO" id="GO:0005742">
    <property type="term" value="C:mitochondrial outer membrane translocase complex"/>
    <property type="evidence" value="ECO:0007669"/>
    <property type="project" value="UniProtKB-UniRule"/>
</dbReference>
<protein>
    <recommendedName>
        <fullName evidence="11">Mitochondrial import receptor subunit TOM20</fullName>
    </recommendedName>
    <alternativeName>
        <fullName evidence="10">Mitochondrial 20 kDa outer membrane protein</fullName>
    </alternativeName>
    <alternativeName>
        <fullName evidence="12">Mitochondrial import receptor subunit tom20</fullName>
    </alternativeName>
    <alternativeName>
        <fullName evidence="13">Translocase of outer membrane 20 kDa subunit</fullName>
    </alternativeName>
</protein>
<evidence type="ECO:0000256" key="11">
    <source>
        <dbReference type="ARBA" id="ARBA00068548"/>
    </source>
</evidence>
<dbReference type="PANTHER" id="PTHR12430">
    <property type="entry name" value="MITOCHONDRIAL IMPORT RECEPTOR SUBUNIT TOM20"/>
    <property type="match status" value="1"/>
</dbReference>
<dbReference type="SUPFAM" id="SSF47157">
    <property type="entry name" value="Mitochondrial import receptor subunit Tom20"/>
    <property type="match status" value="1"/>
</dbReference>
<evidence type="ECO:0000256" key="14">
    <source>
        <dbReference type="PIRNR" id="PIRNR037707"/>
    </source>
</evidence>
<evidence type="ECO:0000256" key="5">
    <source>
        <dbReference type="ARBA" id="ARBA00022787"/>
    </source>
</evidence>
<dbReference type="EMBL" id="BDGX01000035">
    <property type="protein sequence ID" value="GAV53459.1"/>
    <property type="molecule type" value="Genomic_DNA"/>
</dbReference>
<feature type="region of interest" description="Disordered" evidence="15">
    <location>
        <begin position="39"/>
        <end position="59"/>
    </location>
</feature>
<dbReference type="Gene3D" id="1.20.960.10">
    <property type="entry name" value="Mitochondrial outer membrane translocase complex, subunit Tom20 domain"/>
    <property type="match status" value="1"/>
</dbReference>
<keyword evidence="8 14" id="KW-0496">Mitochondrion</keyword>
<proteinExistence type="inferred from homology"/>
<dbReference type="InterPro" id="IPR002056">
    <property type="entry name" value="MAS20"/>
</dbReference>
<comment type="caution">
    <text evidence="16">The sequence shown here is derived from an EMBL/GenBank/DDBJ whole genome shotgun (WGS) entry which is preliminary data.</text>
</comment>